<dbReference type="InterPro" id="IPR042204">
    <property type="entry name" value="2Fe-2S-bd_N"/>
</dbReference>
<sequence>MFRKLHEPAEAVTVYVEGKPVVAEPGESLAAVLLRQEAIWSRPTPVKGSRRAPYCMIGVCFDCLARVDGVASIQTCMMPVRDGMTVEHQQRRRCLPS</sequence>
<dbReference type="InterPro" id="IPR036010">
    <property type="entry name" value="2Fe-2S_ferredoxin-like_sf"/>
</dbReference>
<evidence type="ECO:0000256" key="1">
    <source>
        <dbReference type="ARBA" id="ARBA00023002"/>
    </source>
</evidence>
<dbReference type="Gene3D" id="3.10.20.440">
    <property type="entry name" value="2Fe-2S iron-sulphur cluster binding domain, sarcosine oxidase, alpha subunit, N-terminal domain"/>
    <property type="match status" value="1"/>
</dbReference>
<dbReference type="Proteomes" id="UP000886476">
    <property type="component" value="Unassembled WGS sequence"/>
</dbReference>
<proteinExistence type="predicted"/>
<comment type="caution">
    <text evidence="2">The sequence shown here is derived from an EMBL/GenBank/DDBJ whole genome shotgun (WGS) entry which is preliminary data.</text>
</comment>
<organism evidence="2 3">
    <name type="scientific">Bradyrhizobium aeschynomenes</name>
    <dbReference type="NCBI Taxonomy" id="2734909"/>
    <lineage>
        <taxon>Bacteria</taxon>
        <taxon>Pseudomonadati</taxon>
        <taxon>Pseudomonadota</taxon>
        <taxon>Alphaproteobacteria</taxon>
        <taxon>Hyphomicrobiales</taxon>
        <taxon>Nitrobacteraceae</taxon>
        <taxon>Bradyrhizobium</taxon>
    </lineage>
</organism>
<gene>
    <name evidence="2" type="ORF">HL667_15110</name>
</gene>
<dbReference type="Pfam" id="PF13510">
    <property type="entry name" value="Fer2_4"/>
    <property type="match status" value="1"/>
</dbReference>
<dbReference type="SUPFAM" id="SSF54292">
    <property type="entry name" value="2Fe-2S ferredoxin-like"/>
    <property type="match status" value="1"/>
</dbReference>
<name>A0ABX2CDM9_9BRAD</name>
<accession>A0ABX2CDM9</accession>
<reference evidence="2" key="1">
    <citation type="submission" date="2020-05" db="EMBL/GenBank/DDBJ databases">
        <title>Nod-independent and nitrogen-fixing Bradyrhizobium aeschynomene sp. nov. isolated from nodules of Aeschynomene indica.</title>
        <authorList>
            <person name="Zhang Z."/>
        </authorList>
    </citation>
    <scope>NUCLEOTIDE SEQUENCE</scope>
    <source>
        <strain evidence="2">83012</strain>
    </source>
</reference>
<keyword evidence="1" id="KW-0560">Oxidoreductase</keyword>
<evidence type="ECO:0000313" key="3">
    <source>
        <dbReference type="Proteomes" id="UP000886476"/>
    </source>
</evidence>
<evidence type="ECO:0000313" key="2">
    <source>
        <dbReference type="EMBL" id="NPU66332.1"/>
    </source>
</evidence>
<keyword evidence="3" id="KW-1185">Reference proteome</keyword>
<protein>
    <submittedName>
        <fullName evidence="2">(2Fe-2S)-binding protein</fullName>
    </submittedName>
</protein>
<dbReference type="EMBL" id="JABFDN010000004">
    <property type="protein sequence ID" value="NPU66332.1"/>
    <property type="molecule type" value="Genomic_DNA"/>
</dbReference>